<evidence type="ECO:0000256" key="1">
    <source>
        <dbReference type="SAM" id="MobiDB-lite"/>
    </source>
</evidence>
<evidence type="ECO:0000313" key="3">
    <source>
        <dbReference type="Proteomes" id="UP001212997"/>
    </source>
</evidence>
<protein>
    <submittedName>
        <fullName evidence="2">Uncharacterized protein</fullName>
    </submittedName>
</protein>
<feature type="compositionally biased region" description="Polar residues" evidence="1">
    <location>
        <begin position="437"/>
        <end position="451"/>
    </location>
</feature>
<gene>
    <name evidence="2" type="ORF">NLI96_g1315</name>
</gene>
<proteinExistence type="predicted"/>
<dbReference type="Proteomes" id="UP001212997">
    <property type="component" value="Unassembled WGS sequence"/>
</dbReference>
<organism evidence="2 3">
    <name type="scientific">Meripilus lineatus</name>
    <dbReference type="NCBI Taxonomy" id="2056292"/>
    <lineage>
        <taxon>Eukaryota</taxon>
        <taxon>Fungi</taxon>
        <taxon>Dikarya</taxon>
        <taxon>Basidiomycota</taxon>
        <taxon>Agaricomycotina</taxon>
        <taxon>Agaricomycetes</taxon>
        <taxon>Polyporales</taxon>
        <taxon>Meripilaceae</taxon>
        <taxon>Meripilus</taxon>
    </lineage>
</organism>
<sequence>MRSICALNRLPKIRNGGLKSLNFKRTTPGSVAHLLDYTMPLKQCKFLDVSHPACRFTRKQISETLPRIRTDAFGIQTYPQALLSVPEFVFPSPPYKYSPEVTKPGRINISLAKVIGKKAVHKSACIRRKIGNRIQTAMSLIVTRGADIHIDKNGHSTLEFKEEDRLLDSLGFTGWTYMVFPTLKVLRMPYPDLVQALRKSLKWLKAKGDQLDALWLKQGGIHLGVASNNRLANSRSTTPKVTAMYQKKALSVADRASNPISSEESKFEVPPTPSRHVPLLNVLRQSADTYRQTEGHRTLEHVRKHLFDVPPSRTSPQPKVEIKANRMYGESEQDQLPRRPSVPRGKEGGNKPSEISMAWDGMLRESPRPTGKGREGKKSSQQVDFRGFSRGPESDTSLRNGATYGADAFSGSRKRPVKLTDSPIAKEPLKKNARPVPSSSTSRQETTQDSIGSKLFRSKPIKRPVERTSGKRK</sequence>
<name>A0AAD5VB38_9APHY</name>
<reference evidence="2" key="1">
    <citation type="submission" date="2022-07" db="EMBL/GenBank/DDBJ databases">
        <title>Genome Sequence of Physisporinus lineatus.</title>
        <authorList>
            <person name="Buettner E."/>
        </authorList>
    </citation>
    <scope>NUCLEOTIDE SEQUENCE</scope>
    <source>
        <strain evidence="2">VT162</strain>
    </source>
</reference>
<comment type="caution">
    <text evidence="2">The sequence shown here is derived from an EMBL/GenBank/DDBJ whole genome shotgun (WGS) entry which is preliminary data.</text>
</comment>
<feature type="compositionally biased region" description="Basic and acidic residues" evidence="1">
    <location>
        <begin position="463"/>
        <end position="473"/>
    </location>
</feature>
<evidence type="ECO:0000313" key="2">
    <source>
        <dbReference type="EMBL" id="KAJ3490600.1"/>
    </source>
</evidence>
<accession>A0AAD5VB38</accession>
<dbReference type="EMBL" id="JANAWD010000025">
    <property type="protein sequence ID" value="KAJ3490600.1"/>
    <property type="molecule type" value="Genomic_DNA"/>
</dbReference>
<feature type="compositionally biased region" description="Basic and acidic residues" evidence="1">
    <location>
        <begin position="362"/>
        <end position="378"/>
    </location>
</feature>
<keyword evidence="3" id="KW-1185">Reference proteome</keyword>
<dbReference type="AlphaFoldDB" id="A0AAD5VB38"/>
<feature type="region of interest" description="Disordered" evidence="1">
    <location>
        <begin position="327"/>
        <end position="473"/>
    </location>
</feature>